<evidence type="ECO:0000313" key="2">
    <source>
        <dbReference type="Proteomes" id="UP001482620"/>
    </source>
</evidence>
<comment type="caution">
    <text evidence="1">The sequence shown here is derived from an EMBL/GenBank/DDBJ whole genome shotgun (WGS) entry which is preliminary data.</text>
</comment>
<evidence type="ECO:0000313" key="1">
    <source>
        <dbReference type="EMBL" id="MEQ2248266.1"/>
    </source>
</evidence>
<proteinExistence type="predicted"/>
<keyword evidence="2" id="KW-1185">Reference proteome</keyword>
<protein>
    <submittedName>
        <fullName evidence="1">Uncharacterized protein</fullName>
    </submittedName>
</protein>
<name>A0ABV0UT12_9TELE</name>
<accession>A0ABV0UT12</accession>
<reference evidence="1 2" key="1">
    <citation type="submission" date="2021-06" db="EMBL/GenBank/DDBJ databases">
        <authorList>
            <person name="Palmer J.M."/>
        </authorList>
    </citation>
    <scope>NUCLEOTIDE SEQUENCE [LARGE SCALE GENOMIC DNA]</scope>
    <source>
        <strain evidence="2">if_2019</strain>
        <tissue evidence="1">Muscle</tissue>
    </source>
</reference>
<dbReference type="Proteomes" id="UP001482620">
    <property type="component" value="Unassembled WGS sequence"/>
</dbReference>
<gene>
    <name evidence="1" type="ORF">ILYODFUR_017470</name>
</gene>
<organism evidence="1 2">
    <name type="scientific">Ilyodon furcidens</name>
    <name type="common">goldbreast splitfin</name>
    <dbReference type="NCBI Taxonomy" id="33524"/>
    <lineage>
        <taxon>Eukaryota</taxon>
        <taxon>Metazoa</taxon>
        <taxon>Chordata</taxon>
        <taxon>Craniata</taxon>
        <taxon>Vertebrata</taxon>
        <taxon>Euteleostomi</taxon>
        <taxon>Actinopterygii</taxon>
        <taxon>Neopterygii</taxon>
        <taxon>Teleostei</taxon>
        <taxon>Neoteleostei</taxon>
        <taxon>Acanthomorphata</taxon>
        <taxon>Ovalentaria</taxon>
        <taxon>Atherinomorphae</taxon>
        <taxon>Cyprinodontiformes</taxon>
        <taxon>Goodeidae</taxon>
        <taxon>Ilyodon</taxon>
    </lineage>
</organism>
<dbReference type="EMBL" id="JAHRIQ010082745">
    <property type="protein sequence ID" value="MEQ2248266.1"/>
    <property type="molecule type" value="Genomic_DNA"/>
</dbReference>
<sequence>MRLLVVLLSGRENCFIQLVETMSLLGTSLGQFASAGLREKEPLDNQSQPTTGAKHGLMYVAHTPKDTGRLHTAPRGFPAHTAVWRKTGSWGDWCPPPTYTV</sequence>